<proteinExistence type="predicted"/>
<dbReference type="Gene3D" id="2.60.120.580">
    <property type="entry name" value="Acetamidase/Formamidase-like domains"/>
    <property type="match status" value="2"/>
</dbReference>
<dbReference type="PANTHER" id="PTHR31891">
    <property type="entry name" value="FORMAMIDASE C869.04-RELATED"/>
    <property type="match status" value="1"/>
</dbReference>
<dbReference type="Pfam" id="PF03069">
    <property type="entry name" value="FmdA_AmdA"/>
    <property type="match status" value="2"/>
</dbReference>
<dbReference type="GO" id="GO:0016811">
    <property type="term" value="F:hydrolase activity, acting on carbon-nitrogen (but not peptide) bonds, in linear amides"/>
    <property type="evidence" value="ECO:0007669"/>
    <property type="project" value="InterPro"/>
</dbReference>
<dbReference type="PANTHER" id="PTHR31891:SF1">
    <property type="entry name" value="FORMAMIDASE C869.04-RELATED"/>
    <property type="match status" value="1"/>
</dbReference>
<sequence>MPAPHHLTATPDTVAWGYLDAARRAVLQVQSGDEVVIDTLSGEPENLPADPARVLPDHRAVLEAQRKERGEGVHHLTGPIHVDGARPGDCLQIDILAATPRQDWGFCEILPLKGILPAEFTDYQQILIDIDRVRNQATLPWGQSIALDPFFGIMAVAPPPEWGRLASPVPWAFGGNIDNRALVPGTTLYLPVFNDGALFSVGDGHGRQGDGEVCIDALETALQGRFRLTVRRDIPESAPFAETPSHWISMGLHPSLDQAAEQAVRQMVQLLTTRTGLDRSQAFMMTSMLGDLRITQVVDGNKGVHMLYPKDATQAP</sequence>
<accession>A0A557RJN7</accession>
<dbReference type="InterPro" id="IPR004304">
    <property type="entry name" value="FmdA_AmdA"/>
</dbReference>
<keyword evidence="2" id="KW-1185">Reference proteome</keyword>
<organism evidence="1 2">
    <name type="scientific">Spiribacter aquaticus</name>
    <dbReference type="NCBI Taxonomy" id="1935996"/>
    <lineage>
        <taxon>Bacteria</taxon>
        <taxon>Pseudomonadati</taxon>
        <taxon>Pseudomonadota</taxon>
        <taxon>Gammaproteobacteria</taxon>
        <taxon>Chromatiales</taxon>
        <taxon>Ectothiorhodospiraceae</taxon>
        <taxon>Spiribacter</taxon>
    </lineage>
</organism>
<dbReference type="Proteomes" id="UP000316688">
    <property type="component" value="Unassembled WGS sequence"/>
</dbReference>
<evidence type="ECO:0000313" key="2">
    <source>
        <dbReference type="Proteomes" id="UP000316688"/>
    </source>
</evidence>
<gene>
    <name evidence="1" type="ORF">FPL11_04265</name>
</gene>
<reference evidence="1 2" key="1">
    <citation type="submission" date="2019-07" db="EMBL/GenBank/DDBJ databases">
        <title>Reclasification of Spiribacter aquaticus.</title>
        <authorList>
            <person name="Leon M.J."/>
            <person name="Sanchez-Porro C."/>
            <person name="Ventosa A."/>
        </authorList>
    </citation>
    <scope>NUCLEOTIDE SEQUENCE [LARGE SCALE GENOMIC DNA]</scope>
    <source>
        <strain evidence="1 2">SP30</strain>
    </source>
</reference>
<protein>
    <submittedName>
        <fullName evidence="1">Amidase</fullName>
    </submittedName>
</protein>
<dbReference type="RefSeq" id="WP_144347559.1">
    <property type="nucleotide sequence ID" value="NZ_VMKP01000002.1"/>
</dbReference>
<dbReference type="AlphaFoldDB" id="A0A557RJN7"/>
<evidence type="ECO:0000313" key="1">
    <source>
        <dbReference type="EMBL" id="TVO65306.1"/>
    </source>
</evidence>
<dbReference type="EMBL" id="VMKP01000002">
    <property type="protein sequence ID" value="TVO65306.1"/>
    <property type="molecule type" value="Genomic_DNA"/>
</dbReference>
<dbReference type="Gene3D" id="3.10.28.20">
    <property type="entry name" value="Acetamidase/Formamidase-like domains"/>
    <property type="match status" value="1"/>
</dbReference>
<dbReference type="SUPFAM" id="SSF141130">
    <property type="entry name" value="Acetamidase/Formamidase-like"/>
    <property type="match status" value="1"/>
</dbReference>
<comment type="caution">
    <text evidence="1">The sequence shown here is derived from an EMBL/GenBank/DDBJ whole genome shotgun (WGS) entry which is preliminary data.</text>
</comment>
<name>A0A557RJN7_9GAMM</name>